<evidence type="ECO:0000313" key="2">
    <source>
        <dbReference type="EMBL" id="THW85760.1"/>
    </source>
</evidence>
<dbReference type="SUPFAM" id="SSF53335">
    <property type="entry name" value="S-adenosyl-L-methionine-dependent methyltransferases"/>
    <property type="match status" value="1"/>
</dbReference>
<dbReference type="GO" id="GO:0008757">
    <property type="term" value="F:S-adenosylmethionine-dependent methyltransferase activity"/>
    <property type="evidence" value="ECO:0007669"/>
    <property type="project" value="InterPro"/>
</dbReference>
<dbReference type="Gene3D" id="3.40.50.150">
    <property type="entry name" value="Vaccinia Virus protein VP39"/>
    <property type="match status" value="1"/>
</dbReference>
<name>A0A4S9AZN6_AURPU</name>
<keyword evidence="2" id="KW-0489">Methyltransferase</keyword>
<dbReference type="Pfam" id="PF08241">
    <property type="entry name" value="Methyltransf_11"/>
    <property type="match status" value="1"/>
</dbReference>
<dbReference type="CDD" id="cd02440">
    <property type="entry name" value="AdoMet_MTases"/>
    <property type="match status" value="1"/>
</dbReference>
<proteinExistence type="predicted"/>
<dbReference type="AlphaFoldDB" id="A0A4S9AZN6"/>
<comment type="caution">
    <text evidence="2">The sequence shown here is derived from an EMBL/GenBank/DDBJ whole genome shotgun (WGS) entry which is preliminary data.</text>
</comment>
<dbReference type="Proteomes" id="UP000304928">
    <property type="component" value="Unassembled WGS sequence"/>
</dbReference>
<gene>
    <name evidence="2" type="ORF">D6D15_07844</name>
</gene>
<sequence length="406" mass="44359">MSSTTTTTPMLKVSSADWDKTSASYAQHSSKSPTSIPIQRLIELLDTLTPLSTASAILDVGCGPGAATAQIVDTHSANIDTATQFLAGDFSIGMVRLVSQLRKTKLAELSVGHERDLWTRVTPLVLDATDMRPVLDDSISHIIANLVFFMTENPAKAVAESYRVLSQNGVMACSSWAKMAWMECLAIAAERIFPPLGKSVPAMPQFPVQWASVEGIEQQLANAKFRDIHTEYTQAPIVVPNLEAWSHFFMNSGNPAVSWITDELDGAGVQEAEKQFIQVVKEQCEVNDNGAYVLSGTAVLAVGRNEINAVVQDFDHDIVENVVVGSDLDTTDESDHDIFAGFENHVDENFDHNVAVVFDHDLVDESEYNIVDELGNNLVDDFDYGVFAQFIDSVVAQFDDDVAEPV</sequence>
<dbReference type="InterPro" id="IPR013216">
    <property type="entry name" value="Methyltransf_11"/>
</dbReference>
<dbReference type="GO" id="GO:0032259">
    <property type="term" value="P:methylation"/>
    <property type="evidence" value="ECO:0007669"/>
    <property type="project" value="UniProtKB-KW"/>
</dbReference>
<reference evidence="2 3" key="1">
    <citation type="submission" date="2018-10" db="EMBL/GenBank/DDBJ databases">
        <title>Fifty Aureobasidium pullulans genomes reveal a recombining polyextremotolerant generalist.</title>
        <authorList>
            <person name="Gostincar C."/>
            <person name="Turk M."/>
            <person name="Zajc J."/>
            <person name="Gunde-Cimerman N."/>
        </authorList>
    </citation>
    <scope>NUCLEOTIDE SEQUENCE [LARGE SCALE GENOMIC DNA]</scope>
    <source>
        <strain evidence="2 3">EXF-10507</strain>
    </source>
</reference>
<accession>A0A4S9AZN6</accession>
<dbReference type="EMBL" id="QZAR01000170">
    <property type="protein sequence ID" value="THW85760.1"/>
    <property type="molecule type" value="Genomic_DNA"/>
</dbReference>
<protein>
    <submittedName>
        <fullName evidence="2">S-adenosyl-L-methionine-dependent methyltransferase</fullName>
    </submittedName>
</protein>
<organism evidence="2 3">
    <name type="scientific">Aureobasidium pullulans</name>
    <name type="common">Black yeast</name>
    <name type="synonym">Pullularia pullulans</name>
    <dbReference type="NCBI Taxonomy" id="5580"/>
    <lineage>
        <taxon>Eukaryota</taxon>
        <taxon>Fungi</taxon>
        <taxon>Dikarya</taxon>
        <taxon>Ascomycota</taxon>
        <taxon>Pezizomycotina</taxon>
        <taxon>Dothideomycetes</taxon>
        <taxon>Dothideomycetidae</taxon>
        <taxon>Dothideales</taxon>
        <taxon>Saccotheciaceae</taxon>
        <taxon>Aureobasidium</taxon>
    </lineage>
</organism>
<dbReference type="InterPro" id="IPR029063">
    <property type="entry name" value="SAM-dependent_MTases_sf"/>
</dbReference>
<feature type="domain" description="Methyltransferase type 11" evidence="1">
    <location>
        <begin position="58"/>
        <end position="172"/>
    </location>
</feature>
<keyword evidence="2" id="KW-0808">Transferase</keyword>
<evidence type="ECO:0000313" key="3">
    <source>
        <dbReference type="Proteomes" id="UP000304928"/>
    </source>
</evidence>
<evidence type="ECO:0000259" key="1">
    <source>
        <dbReference type="Pfam" id="PF08241"/>
    </source>
</evidence>